<dbReference type="SUPFAM" id="SSF53697">
    <property type="entry name" value="SIS domain"/>
    <property type="match status" value="1"/>
</dbReference>
<evidence type="ECO:0000313" key="3">
    <source>
        <dbReference type="Proteomes" id="UP000613208"/>
    </source>
</evidence>
<reference evidence="2" key="1">
    <citation type="submission" date="2020-06" db="EMBL/GenBank/DDBJ databases">
        <title>Characterization of fructooligosaccharide metabolism and fructooligosaccharide-degrading enzymes in human commensal butyrate producers.</title>
        <authorList>
            <person name="Tanno H."/>
            <person name="Fujii T."/>
            <person name="Hirano K."/>
            <person name="Maeno S."/>
            <person name="Tonozuka T."/>
            <person name="Sakamoto M."/>
            <person name="Ohkuma M."/>
            <person name="Tochio T."/>
            <person name="Endo A."/>
        </authorList>
    </citation>
    <scope>NUCLEOTIDE SEQUENCE</scope>
    <source>
        <strain evidence="2">JCM 17466</strain>
    </source>
</reference>
<dbReference type="InterPro" id="IPR046348">
    <property type="entry name" value="SIS_dom_sf"/>
</dbReference>
<dbReference type="SUPFAM" id="SSF46689">
    <property type="entry name" value="Homeodomain-like"/>
    <property type="match status" value="1"/>
</dbReference>
<organism evidence="2 3">
    <name type="scientific">Anaerostipes butyraticus</name>
    <dbReference type="NCBI Taxonomy" id="645466"/>
    <lineage>
        <taxon>Bacteria</taxon>
        <taxon>Bacillati</taxon>
        <taxon>Bacillota</taxon>
        <taxon>Clostridia</taxon>
        <taxon>Lachnospirales</taxon>
        <taxon>Lachnospiraceae</taxon>
        <taxon>Anaerostipes</taxon>
    </lineage>
</organism>
<dbReference type="InterPro" id="IPR009057">
    <property type="entry name" value="Homeodomain-like_sf"/>
</dbReference>
<dbReference type="AlphaFoldDB" id="A0A916VBH8"/>
<dbReference type="InterPro" id="IPR035472">
    <property type="entry name" value="RpiR-like_SIS"/>
</dbReference>
<dbReference type="PROSITE" id="PS51071">
    <property type="entry name" value="HTH_RPIR"/>
    <property type="match status" value="1"/>
</dbReference>
<comment type="caution">
    <text evidence="2">The sequence shown here is derived from an EMBL/GenBank/DDBJ whole genome shotgun (WGS) entry which is preliminary data.</text>
</comment>
<feature type="domain" description="HTH rpiR-type" evidence="1">
    <location>
        <begin position="1"/>
        <end position="76"/>
    </location>
</feature>
<dbReference type="Gene3D" id="1.10.10.10">
    <property type="entry name" value="Winged helix-like DNA-binding domain superfamily/Winged helix DNA-binding domain"/>
    <property type="match status" value="1"/>
</dbReference>
<evidence type="ECO:0000259" key="1">
    <source>
        <dbReference type="PROSITE" id="PS51071"/>
    </source>
</evidence>
<dbReference type="InterPro" id="IPR036388">
    <property type="entry name" value="WH-like_DNA-bd_sf"/>
</dbReference>
<name>A0A916VBH8_9FIRM</name>
<dbReference type="Gene3D" id="3.40.50.10490">
    <property type="entry name" value="Glucose-6-phosphate isomerase like protein, domain 1"/>
    <property type="match status" value="1"/>
</dbReference>
<gene>
    <name evidence="2" type="ORF">ANBU17_03860</name>
</gene>
<proteinExistence type="predicted"/>
<dbReference type="Proteomes" id="UP000613208">
    <property type="component" value="Unassembled WGS sequence"/>
</dbReference>
<dbReference type="GO" id="GO:0003700">
    <property type="term" value="F:DNA-binding transcription factor activity"/>
    <property type="evidence" value="ECO:0007669"/>
    <property type="project" value="InterPro"/>
</dbReference>
<evidence type="ECO:0000313" key="2">
    <source>
        <dbReference type="EMBL" id="GFO84039.1"/>
    </source>
</evidence>
<dbReference type="PANTHER" id="PTHR30514">
    <property type="entry name" value="GLUCOKINASE"/>
    <property type="match status" value="1"/>
</dbReference>
<protein>
    <recommendedName>
        <fullName evidence="1">HTH rpiR-type domain-containing protein</fullName>
    </recommendedName>
</protein>
<dbReference type="EMBL" id="BLYI01000006">
    <property type="protein sequence ID" value="GFO84039.1"/>
    <property type="molecule type" value="Genomic_DNA"/>
</dbReference>
<dbReference type="CDD" id="cd05013">
    <property type="entry name" value="SIS_RpiR"/>
    <property type="match status" value="1"/>
</dbReference>
<dbReference type="GO" id="GO:0003677">
    <property type="term" value="F:DNA binding"/>
    <property type="evidence" value="ECO:0007669"/>
    <property type="project" value="InterPro"/>
</dbReference>
<sequence>MDLEHRIRMAEGLTPLEAEIGSFILRNPMTAENASIIELADEIHVSKSAVYRFCRKIGLKGFNDLKVLLAKELTEKKENIEMIDVNYPFNREDGPQVIADKLLKLYETAVRDTNRCIDAMELQRAARMLHHASVIDIYTHAHNLNAAENFQDKMLTIGRTVNCPKSFYKQRSAALAADQSHGAIVLSYSGKATYIPPILKALYQKKIPVVLIGRYGSNLYPQYITHALYISGRENLRDRISQFSSYISMQYMMDVLFGCIYNMDREKNIEYLKNAIDFMDDRQVEEEDR</sequence>
<dbReference type="Pfam" id="PF01418">
    <property type="entry name" value="HTH_6"/>
    <property type="match status" value="1"/>
</dbReference>
<dbReference type="GO" id="GO:0097367">
    <property type="term" value="F:carbohydrate derivative binding"/>
    <property type="evidence" value="ECO:0007669"/>
    <property type="project" value="InterPro"/>
</dbReference>
<dbReference type="GO" id="GO:1901135">
    <property type="term" value="P:carbohydrate derivative metabolic process"/>
    <property type="evidence" value="ECO:0007669"/>
    <property type="project" value="InterPro"/>
</dbReference>
<dbReference type="InterPro" id="IPR047640">
    <property type="entry name" value="RpiR-like"/>
</dbReference>
<accession>A0A916VBH8</accession>
<keyword evidence="3" id="KW-1185">Reference proteome</keyword>
<dbReference type="InterPro" id="IPR000281">
    <property type="entry name" value="HTH_RpiR"/>
</dbReference>
<dbReference type="PANTHER" id="PTHR30514:SF10">
    <property type="entry name" value="MURR_RPIR FAMILY TRANSCRIPTIONAL REGULATOR"/>
    <property type="match status" value="1"/>
</dbReference>